<dbReference type="NCBIfam" id="TIGR00711">
    <property type="entry name" value="efflux_EmrB"/>
    <property type="match status" value="1"/>
</dbReference>
<evidence type="ECO:0000256" key="9">
    <source>
        <dbReference type="SAM" id="Phobius"/>
    </source>
</evidence>
<protein>
    <submittedName>
        <fullName evidence="11">DHA2 family efflux MFS transporter permease subunit</fullName>
    </submittedName>
</protein>
<dbReference type="CDD" id="cd17503">
    <property type="entry name" value="MFS_LmrB_MDR_like"/>
    <property type="match status" value="1"/>
</dbReference>
<dbReference type="Pfam" id="PF07690">
    <property type="entry name" value="MFS_1"/>
    <property type="match status" value="1"/>
</dbReference>
<accession>A0A4R5TPH7</accession>
<evidence type="ECO:0000259" key="10">
    <source>
        <dbReference type="PROSITE" id="PS50850"/>
    </source>
</evidence>
<comment type="subcellular location">
    <subcellularLocation>
        <location evidence="1">Cell membrane</location>
        <topology evidence="1">Multi-pass membrane protein</topology>
    </subcellularLocation>
</comment>
<evidence type="ECO:0000313" key="11">
    <source>
        <dbReference type="EMBL" id="TDK24018.1"/>
    </source>
</evidence>
<keyword evidence="3" id="KW-0813">Transport</keyword>
<evidence type="ECO:0000256" key="3">
    <source>
        <dbReference type="ARBA" id="ARBA00022448"/>
    </source>
</evidence>
<feature type="region of interest" description="Disordered" evidence="8">
    <location>
        <begin position="1"/>
        <end position="24"/>
    </location>
</feature>
<dbReference type="AlphaFoldDB" id="A0A4R5TPH7"/>
<reference evidence="11 12" key="1">
    <citation type="submission" date="2019-03" db="EMBL/GenBank/DDBJ databases">
        <title>Arthrobacter sp. nov., an bacterium isolated from biocrust in Mu Us Desert.</title>
        <authorList>
            <person name="Lixiong L."/>
        </authorList>
    </citation>
    <scope>NUCLEOTIDE SEQUENCE [LARGE SCALE GENOMIC DNA]</scope>
    <source>
        <strain evidence="11 12">SLN-3</strain>
    </source>
</reference>
<dbReference type="PRINTS" id="PR01036">
    <property type="entry name" value="TCRTETB"/>
</dbReference>
<keyword evidence="5 9" id="KW-0812">Transmembrane</keyword>
<feature type="compositionally biased region" description="Polar residues" evidence="8">
    <location>
        <begin position="1"/>
        <end position="13"/>
    </location>
</feature>
<dbReference type="InterPro" id="IPR011701">
    <property type="entry name" value="MFS"/>
</dbReference>
<dbReference type="PROSITE" id="PS50850">
    <property type="entry name" value="MFS"/>
    <property type="match status" value="1"/>
</dbReference>
<dbReference type="PANTHER" id="PTHR42718">
    <property type="entry name" value="MAJOR FACILITATOR SUPERFAMILY MULTIDRUG TRANSPORTER MFSC"/>
    <property type="match status" value="1"/>
</dbReference>
<feature type="transmembrane region" description="Helical" evidence="9">
    <location>
        <begin position="356"/>
        <end position="375"/>
    </location>
</feature>
<feature type="transmembrane region" description="Helical" evidence="9">
    <location>
        <begin position="37"/>
        <end position="60"/>
    </location>
</feature>
<feature type="transmembrane region" description="Helical" evidence="9">
    <location>
        <begin position="381"/>
        <end position="407"/>
    </location>
</feature>
<dbReference type="InterPro" id="IPR036259">
    <property type="entry name" value="MFS_trans_sf"/>
</dbReference>
<evidence type="ECO:0000256" key="2">
    <source>
        <dbReference type="ARBA" id="ARBA00008537"/>
    </source>
</evidence>
<evidence type="ECO:0000256" key="7">
    <source>
        <dbReference type="ARBA" id="ARBA00023136"/>
    </source>
</evidence>
<evidence type="ECO:0000256" key="5">
    <source>
        <dbReference type="ARBA" id="ARBA00022692"/>
    </source>
</evidence>
<feature type="transmembrane region" description="Helical" evidence="9">
    <location>
        <begin position="188"/>
        <end position="206"/>
    </location>
</feature>
<keyword evidence="4" id="KW-1003">Cell membrane</keyword>
<keyword evidence="12" id="KW-1185">Reference proteome</keyword>
<feature type="transmembrane region" description="Helical" evidence="9">
    <location>
        <begin position="250"/>
        <end position="271"/>
    </location>
</feature>
<dbReference type="RefSeq" id="WP_133404702.1">
    <property type="nucleotide sequence ID" value="NZ_SMTK01000005.1"/>
</dbReference>
<evidence type="ECO:0000313" key="12">
    <source>
        <dbReference type="Proteomes" id="UP000295411"/>
    </source>
</evidence>
<sequence length="499" mass="51917">MARSTSPQVSQDPPSAEPAPLPAGPEVSAKDRLVIRLLIVSAFVVILNETITGVAIPRLVQDLGITVSAGQWLSTAFLLTMAVVIPITGYLLQRFNTRSLFLVAMSLFSAGTLLAALAPGFATLVAGRVIQASGTAIMLPLLMTTVMTLVPAANRGRTMGNISIVISVAPAVGPTAAGAILSVLDWRWMFWLVLPIALVSLILGATKMTNVTSPRKSAIDVLSVILSALAFGGIVYGFSRLGEAGAEAAVPAWVPLAVGIVFLALFITRQIRLQRADRALLDLRTFTSRNFTLAILTTFLAFMALFGTIILLPIYVQSVLGESPLVAGLLLLPGGVLIGVLGPWTGRVFDRRGPRVLLVPGSLLIGASFVALSFASETTPIYLVLIAHIIWSLGLALMLTPLLTSALGSVKPNLYSHASAVFGTVQQIAGAVGTALFISVTTIVAGNLAASGQSETAALAGGIQVAFIWGAGISLAAVIAAIFVRKPENAPDPEAVPAH</sequence>
<feature type="transmembrane region" description="Helical" evidence="9">
    <location>
        <begin position="162"/>
        <end position="182"/>
    </location>
</feature>
<evidence type="ECO:0000256" key="1">
    <source>
        <dbReference type="ARBA" id="ARBA00004651"/>
    </source>
</evidence>
<feature type="transmembrane region" description="Helical" evidence="9">
    <location>
        <begin position="99"/>
        <end position="118"/>
    </location>
</feature>
<feature type="transmembrane region" description="Helical" evidence="9">
    <location>
        <begin position="326"/>
        <end position="344"/>
    </location>
</feature>
<feature type="transmembrane region" description="Helical" evidence="9">
    <location>
        <begin position="218"/>
        <end position="238"/>
    </location>
</feature>
<comment type="similarity">
    <text evidence="2">Belongs to the major facilitator superfamily. EmrB family.</text>
</comment>
<evidence type="ECO:0000256" key="6">
    <source>
        <dbReference type="ARBA" id="ARBA00022989"/>
    </source>
</evidence>
<dbReference type="EMBL" id="SMTK01000005">
    <property type="protein sequence ID" value="TDK24018.1"/>
    <property type="molecule type" value="Genomic_DNA"/>
</dbReference>
<dbReference type="InterPro" id="IPR004638">
    <property type="entry name" value="EmrB-like"/>
</dbReference>
<evidence type="ECO:0000256" key="4">
    <source>
        <dbReference type="ARBA" id="ARBA00022475"/>
    </source>
</evidence>
<organism evidence="11 12">
    <name type="scientific">Arthrobacter crusticola</name>
    <dbReference type="NCBI Taxonomy" id="2547960"/>
    <lineage>
        <taxon>Bacteria</taxon>
        <taxon>Bacillati</taxon>
        <taxon>Actinomycetota</taxon>
        <taxon>Actinomycetes</taxon>
        <taxon>Micrococcales</taxon>
        <taxon>Micrococcaceae</taxon>
        <taxon>Arthrobacter</taxon>
    </lineage>
</organism>
<dbReference type="Proteomes" id="UP000295411">
    <property type="component" value="Unassembled WGS sequence"/>
</dbReference>
<keyword evidence="7 9" id="KW-0472">Membrane</keyword>
<feature type="transmembrane region" description="Helical" evidence="9">
    <location>
        <begin position="291"/>
        <end position="314"/>
    </location>
</feature>
<dbReference type="SUPFAM" id="SSF103473">
    <property type="entry name" value="MFS general substrate transporter"/>
    <property type="match status" value="1"/>
</dbReference>
<gene>
    <name evidence="11" type="ORF">E2F48_14615</name>
</gene>
<feature type="transmembrane region" description="Helical" evidence="9">
    <location>
        <begin position="428"/>
        <end position="450"/>
    </location>
</feature>
<feature type="transmembrane region" description="Helical" evidence="9">
    <location>
        <begin position="130"/>
        <end position="150"/>
    </location>
</feature>
<name>A0A4R5TPH7_9MICC</name>
<dbReference type="PANTHER" id="PTHR42718:SF9">
    <property type="entry name" value="MAJOR FACILITATOR SUPERFAMILY MULTIDRUG TRANSPORTER MFSC"/>
    <property type="match status" value="1"/>
</dbReference>
<dbReference type="InterPro" id="IPR020846">
    <property type="entry name" value="MFS_dom"/>
</dbReference>
<evidence type="ECO:0000256" key="8">
    <source>
        <dbReference type="SAM" id="MobiDB-lite"/>
    </source>
</evidence>
<dbReference type="OrthoDB" id="9812221at2"/>
<feature type="transmembrane region" description="Helical" evidence="9">
    <location>
        <begin position="72"/>
        <end position="92"/>
    </location>
</feature>
<dbReference type="Gene3D" id="1.20.1720.10">
    <property type="entry name" value="Multidrug resistance protein D"/>
    <property type="match status" value="1"/>
</dbReference>
<feature type="domain" description="Major facilitator superfamily (MFS) profile" evidence="10">
    <location>
        <begin position="34"/>
        <end position="489"/>
    </location>
</feature>
<dbReference type="Gene3D" id="1.20.1250.20">
    <property type="entry name" value="MFS general substrate transporter like domains"/>
    <property type="match status" value="1"/>
</dbReference>
<proteinExistence type="inferred from homology"/>
<dbReference type="GO" id="GO:0005886">
    <property type="term" value="C:plasma membrane"/>
    <property type="evidence" value="ECO:0007669"/>
    <property type="project" value="UniProtKB-SubCell"/>
</dbReference>
<feature type="transmembrane region" description="Helical" evidence="9">
    <location>
        <begin position="462"/>
        <end position="484"/>
    </location>
</feature>
<dbReference type="GO" id="GO:0022857">
    <property type="term" value="F:transmembrane transporter activity"/>
    <property type="evidence" value="ECO:0007669"/>
    <property type="project" value="InterPro"/>
</dbReference>
<comment type="caution">
    <text evidence="11">The sequence shown here is derived from an EMBL/GenBank/DDBJ whole genome shotgun (WGS) entry which is preliminary data.</text>
</comment>
<keyword evidence="6 9" id="KW-1133">Transmembrane helix</keyword>